<dbReference type="GO" id="GO:0019563">
    <property type="term" value="P:glycerol catabolic process"/>
    <property type="evidence" value="ECO:0007669"/>
    <property type="project" value="TreeGrafter"/>
</dbReference>
<evidence type="ECO:0000313" key="5">
    <source>
        <dbReference type="EMBL" id="KAK0511451.1"/>
    </source>
</evidence>
<dbReference type="EC" id="5.3.1.1" evidence="4"/>
<gene>
    <name evidence="5" type="ORF">JMJ35_006024</name>
</gene>
<dbReference type="EMBL" id="JAFEKC020000013">
    <property type="protein sequence ID" value="KAK0511451.1"/>
    <property type="molecule type" value="Genomic_DNA"/>
</dbReference>
<accession>A0AA39U9L8</accession>
<protein>
    <recommendedName>
        <fullName evidence="4">Triosephosphate isomerase</fullName>
        <ecNumber evidence="4">5.3.1.1</ecNumber>
    </recommendedName>
</protein>
<dbReference type="InterPro" id="IPR013785">
    <property type="entry name" value="Aldolase_TIM"/>
</dbReference>
<dbReference type="AlphaFoldDB" id="A0AA39U9L8"/>
<keyword evidence="6" id="KW-1185">Reference proteome</keyword>
<comment type="pathway">
    <text evidence="4">Carbohydrate biosynthesis; gluconeogenesis.</text>
</comment>
<dbReference type="Pfam" id="PF00121">
    <property type="entry name" value="TIM"/>
    <property type="match status" value="1"/>
</dbReference>
<dbReference type="InterPro" id="IPR035990">
    <property type="entry name" value="TIM_sf"/>
</dbReference>
<dbReference type="GO" id="GO:0005829">
    <property type="term" value="C:cytosol"/>
    <property type="evidence" value="ECO:0007669"/>
    <property type="project" value="TreeGrafter"/>
</dbReference>
<evidence type="ECO:0000313" key="6">
    <source>
        <dbReference type="Proteomes" id="UP001166286"/>
    </source>
</evidence>
<proteinExistence type="inferred from homology"/>
<evidence type="ECO:0000256" key="3">
    <source>
        <dbReference type="ARBA" id="ARBA00023235"/>
    </source>
</evidence>
<reference evidence="5" key="1">
    <citation type="submission" date="2023-03" db="EMBL/GenBank/DDBJ databases">
        <title>Complete genome of Cladonia borealis.</title>
        <authorList>
            <person name="Park H."/>
        </authorList>
    </citation>
    <scope>NUCLEOTIDE SEQUENCE</scope>
    <source>
        <strain evidence="5">ANT050790</strain>
    </source>
</reference>
<evidence type="ECO:0000256" key="2">
    <source>
        <dbReference type="ARBA" id="ARBA00011738"/>
    </source>
</evidence>
<dbReference type="InterPro" id="IPR000652">
    <property type="entry name" value="Triosephosphate_isomerase"/>
</dbReference>
<dbReference type="GO" id="GO:0006094">
    <property type="term" value="P:gluconeogenesis"/>
    <property type="evidence" value="ECO:0007669"/>
    <property type="project" value="UniProtKB-KW"/>
</dbReference>
<dbReference type="PROSITE" id="PS51440">
    <property type="entry name" value="TIM_2"/>
    <property type="match status" value="1"/>
</dbReference>
<name>A0AA39U9L8_9LECA</name>
<organism evidence="5 6">
    <name type="scientific">Cladonia borealis</name>
    <dbReference type="NCBI Taxonomy" id="184061"/>
    <lineage>
        <taxon>Eukaryota</taxon>
        <taxon>Fungi</taxon>
        <taxon>Dikarya</taxon>
        <taxon>Ascomycota</taxon>
        <taxon>Pezizomycotina</taxon>
        <taxon>Lecanoromycetes</taxon>
        <taxon>OSLEUM clade</taxon>
        <taxon>Lecanoromycetidae</taxon>
        <taxon>Lecanorales</taxon>
        <taxon>Lecanorineae</taxon>
        <taxon>Cladoniaceae</taxon>
        <taxon>Cladonia</taxon>
    </lineage>
</organism>
<comment type="pathway">
    <text evidence="4">Carbohydrate degradation; glycolysis; D-glyceraldehyde 3-phosphate from glycerone phosphate: step 1/1.</text>
</comment>
<dbReference type="PANTHER" id="PTHR21139:SF2">
    <property type="entry name" value="TRIOSEPHOSPHATE ISOMERASE"/>
    <property type="match status" value="1"/>
</dbReference>
<evidence type="ECO:0000256" key="1">
    <source>
        <dbReference type="ARBA" id="ARBA00007422"/>
    </source>
</evidence>
<dbReference type="Proteomes" id="UP001166286">
    <property type="component" value="Unassembled WGS sequence"/>
</dbReference>
<dbReference type="PANTHER" id="PTHR21139">
    <property type="entry name" value="TRIOSEPHOSPHATE ISOMERASE"/>
    <property type="match status" value="1"/>
</dbReference>
<dbReference type="GO" id="GO:0004807">
    <property type="term" value="F:triose-phosphate isomerase activity"/>
    <property type="evidence" value="ECO:0007669"/>
    <property type="project" value="UniProtKB-EC"/>
</dbReference>
<dbReference type="Gene3D" id="3.20.20.70">
    <property type="entry name" value="Aldolase class I"/>
    <property type="match status" value="1"/>
</dbReference>
<comment type="similarity">
    <text evidence="1 4">Belongs to the triosephosphate isomerase family.</text>
</comment>
<sequence>MTSSSLPPRLVGVNTKMYFDLPSTTAYVSAVARIAPSPSSSCGIFIIPSYPCLLAAQKLLEATPQVLLGAQNCHAEDSGAYTGEVSPLMLKQAGCSMVCLGHAERRRAPVNETDEDVAQKAVAVIRNGMIPLVCMGEKTKSNIMSEGVGLAIRECTPQIMEVMKALPKNVSIIFAYEPVWAIGAQEPASADHVVSVVLSLRERIREVFGEHQAGKIRILYGGSAKPGTWETLKDGVDGLFLGRFAHNIDNFEKVIEEVEAS</sequence>
<evidence type="ECO:0000256" key="4">
    <source>
        <dbReference type="RuleBase" id="RU363013"/>
    </source>
</evidence>
<comment type="catalytic activity">
    <reaction evidence="4">
        <text>D-glyceraldehyde 3-phosphate = dihydroxyacetone phosphate</text>
        <dbReference type="Rhea" id="RHEA:18585"/>
        <dbReference type="ChEBI" id="CHEBI:57642"/>
        <dbReference type="ChEBI" id="CHEBI:59776"/>
        <dbReference type="EC" id="5.3.1.1"/>
    </reaction>
</comment>
<dbReference type="GO" id="GO:0046166">
    <property type="term" value="P:glyceraldehyde-3-phosphate biosynthetic process"/>
    <property type="evidence" value="ECO:0007669"/>
    <property type="project" value="TreeGrafter"/>
</dbReference>
<dbReference type="SUPFAM" id="SSF51351">
    <property type="entry name" value="Triosephosphate isomerase (TIM)"/>
    <property type="match status" value="1"/>
</dbReference>
<keyword evidence="4" id="KW-0324">Glycolysis</keyword>
<keyword evidence="3 4" id="KW-0413">Isomerase</keyword>
<dbReference type="CDD" id="cd00311">
    <property type="entry name" value="TIM"/>
    <property type="match status" value="1"/>
</dbReference>
<dbReference type="GO" id="GO:0006096">
    <property type="term" value="P:glycolytic process"/>
    <property type="evidence" value="ECO:0007669"/>
    <property type="project" value="UniProtKB-KW"/>
</dbReference>
<keyword evidence="4" id="KW-0312">Gluconeogenesis</keyword>
<comment type="caution">
    <text evidence="5">The sequence shown here is derived from an EMBL/GenBank/DDBJ whole genome shotgun (WGS) entry which is preliminary data.</text>
</comment>
<comment type="subunit">
    <text evidence="2">Homodimer.</text>
</comment>